<feature type="region of interest" description="Disordered" evidence="1">
    <location>
        <begin position="45"/>
        <end position="76"/>
    </location>
</feature>
<feature type="non-terminal residue" evidence="2">
    <location>
        <position position="1"/>
    </location>
</feature>
<comment type="caution">
    <text evidence="2">The sequence shown here is derived from an EMBL/GenBank/DDBJ whole genome shotgun (WGS) entry which is preliminary data.</text>
</comment>
<evidence type="ECO:0000313" key="3">
    <source>
        <dbReference type="Proteomes" id="UP000518266"/>
    </source>
</evidence>
<evidence type="ECO:0000256" key="1">
    <source>
        <dbReference type="SAM" id="MobiDB-lite"/>
    </source>
</evidence>
<reference evidence="2 3" key="1">
    <citation type="submission" date="2020-03" db="EMBL/GenBank/DDBJ databases">
        <title>Dissostichus mawsoni Genome sequencing and assembly.</title>
        <authorList>
            <person name="Park H."/>
        </authorList>
    </citation>
    <scope>NUCLEOTIDE SEQUENCE [LARGE SCALE GENOMIC DNA]</scope>
    <source>
        <strain evidence="2">DM0001</strain>
        <tissue evidence="2">Muscle</tissue>
    </source>
</reference>
<feature type="compositionally biased region" description="Low complexity" evidence="1">
    <location>
        <begin position="55"/>
        <end position="76"/>
    </location>
</feature>
<keyword evidence="3" id="KW-1185">Reference proteome</keyword>
<proteinExistence type="predicted"/>
<dbReference type="EMBL" id="JAAKFY010000027">
    <property type="protein sequence ID" value="KAF3832027.1"/>
    <property type="molecule type" value="Genomic_DNA"/>
</dbReference>
<organism evidence="2 3">
    <name type="scientific">Dissostichus mawsoni</name>
    <name type="common">Antarctic cod</name>
    <dbReference type="NCBI Taxonomy" id="36200"/>
    <lineage>
        <taxon>Eukaryota</taxon>
        <taxon>Metazoa</taxon>
        <taxon>Chordata</taxon>
        <taxon>Craniata</taxon>
        <taxon>Vertebrata</taxon>
        <taxon>Euteleostomi</taxon>
        <taxon>Actinopterygii</taxon>
        <taxon>Neopterygii</taxon>
        <taxon>Teleostei</taxon>
        <taxon>Neoteleostei</taxon>
        <taxon>Acanthomorphata</taxon>
        <taxon>Eupercaria</taxon>
        <taxon>Perciformes</taxon>
        <taxon>Notothenioidei</taxon>
        <taxon>Nototheniidae</taxon>
        <taxon>Dissostichus</taxon>
    </lineage>
</organism>
<dbReference type="Proteomes" id="UP000518266">
    <property type="component" value="Unassembled WGS sequence"/>
</dbReference>
<protein>
    <submittedName>
        <fullName evidence="2">Uncharacterized protein</fullName>
    </submittedName>
</protein>
<accession>A0A7J5X5Q7</accession>
<evidence type="ECO:0000313" key="2">
    <source>
        <dbReference type="EMBL" id="KAF3832027.1"/>
    </source>
</evidence>
<sequence>MYLQLPVCTCSVLYVPVASCSFLYVPVASCSFLFVPAASCIAEAPPPRSASPLKEPAAPEGAGPAAPGRAGPAAPEGAGLKRRIILLMDGGSHSAQRRIQTNICSAASESSQDLHLKIEICIDQQTTGNK</sequence>
<dbReference type="AlphaFoldDB" id="A0A7J5X5Q7"/>
<dbReference type="OrthoDB" id="10071037at2759"/>
<name>A0A7J5X5Q7_DISMA</name>
<gene>
    <name evidence="2" type="ORF">F7725_025692</name>
</gene>